<proteinExistence type="predicted"/>
<dbReference type="AlphaFoldDB" id="A0AAN8VX32"/>
<organism evidence="2 3">
    <name type="scientific">Dillenia turbinata</name>
    <dbReference type="NCBI Taxonomy" id="194707"/>
    <lineage>
        <taxon>Eukaryota</taxon>
        <taxon>Viridiplantae</taxon>
        <taxon>Streptophyta</taxon>
        <taxon>Embryophyta</taxon>
        <taxon>Tracheophyta</taxon>
        <taxon>Spermatophyta</taxon>
        <taxon>Magnoliopsida</taxon>
        <taxon>eudicotyledons</taxon>
        <taxon>Gunneridae</taxon>
        <taxon>Pentapetalae</taxon>
        <taxon>Dilleniales</taxon>
        <taxon>Dilleniaceae</taxon>
        <taxon>Dillenia</taxon>
    </lineage>
</organism>
<protein>
    <submittedName>
        <fullName evidence="2">Uncharacterized protein</fullName>
    </submittedName>
</protein>
<feature type="transmembrane region" description="Helical" evidence="1">
    <location>
        <begin position="79"/>
        <end position="101"/>
    </location>
</feature>
<keyword evidence="1" id="KW-0812">Transmembrane</keyword>
<comment type="caution">
    <text evidence="2">The sequence shown here is derived from an EMBL/GenBank/DDBJ whole genome shotgun (WGS) entry which is preliminary data.</text>
</comment>
<evidence type="ECO:0000256" key="1">
    <source>
        <dbReference type="SAM" id="Phobius"/>
    </source>
</evidence>
<evidence type="ECO:0000313" key="3">
    <source>
        <dbReference type="Proteomes" id="UP001370490"/>
    </source>
</evidence>
<keyword evidence="3" id="KW-1185">Reference proteome</keyword>
<reference evidence="2 3" key="1">
    <citation type="submission" date="2023-12" db="EMBL/GenBank/DDBJ databases">
        <title>A high-quality genome assembly for Dillenia turbinata (Dilleniales).</title>
        <authorList>
            <person name="Chanderbali A."/>
        </authorList>
    </citation>
    <scope>NUCLEOTIDE SEQUENCE [LARGE SCALE GENOMIC DNA]</scope>
    <source>
        <strain evidence="2">LSX21</strain>
        <tissue evidence="2">Leaf</tissue>
    </source>
</reference>
<keyword evidence="1" id="KW-0472">Membrane</keyword>
<keyword evidence="1" id="KW-1133">Transmembrane helix</keyword>
<name>A0AAN8VX32_9MAGN</name>
<dbReference type="Proteomes" id="UP001370490">
    <property type="component" value="Unassembled WGS sequence"/>
</dbReference>
<accession>A0AAN8VX32</accession>
<dbReference type="EMBL" id="JBAMMX010000007">
    <property type="protein sequence ID" value="KAK6935758.1"/>
    <property type="molecule type" value="Genomic_DNA"/>
</dbReference>
<evidence type="ECO:0000313" key="2">
    <source>
        <dbReference type="EMBL" id="KAK6935758.1"/>
    </source>
</evidence>
<sequence length="106" mass="12274">MAVIFPLGIPDISDDWWSSTGNVSFAWNCRGRGSSYEQHDFKMVSSNRTIPSCWNHDGWISSRKCNLPYDFPNPHVTGWTFWTICHIWLFRISVGFGMVIFNSKHS</sequence>
<gene>
    <name evidence="2" type="ORF">RJ641_032788</name>
</gene>